<dbReference type="Gene3D" id="1.10.340.70">
    <property type="match status" value="1"/>
</dbReference>
<dbReference type="InterPro" id="IPR041588">
    <property type="entry name" value="Integrase_H2C2"/>
</dbReference>
<dbReference type="FunFam" id="1.10.340.70:FF:000004">
    <property type="entry name" value="Retrovirus-related Pol polyprotein from transposon 297-like Protein"/>
    <property type="match status" value="1"/>
</dbReference>
<dbReference type="Gene3D" id="3.30.70.270">
    <property type="match status" value="2"/>
</dbReference>
<keyword evidence="1" id="KW-0863">Zinc-finger</keyword>
<proteinExistence type="predicted"/>
<dbReference type="Gene3D" id="3.10.10.10">
    <property type="entry name" value="HIV Type 1 Reverse Transcriptase, subunit A, domain 1"/>
    <property type="match status" value="1"/>
</dbReference>
<dbReference type="EMBL" id="MRZV01000033">
    <property type="protein sequence ID" value="PIK61397.1"/>
    <property type="molecule type" value="Genomic_DNA"/>
</dbReference>
<feature type="region of interest" description="Disordered" evidence="2">
    <location>
        <begin position="251"/>
        <end position="278"/>
    </location>
</feature>
<dbReference type="CDD" id="cd01647">
    <property type="entry name" value="RT_LTR"/>
    <property type="match status" value="1"/>
</dbReference>
<feature type="domain" description="CCHC-type" evidence="3">
    <location>
        <begin position="235"/>
        <end position="249"/>
    </location>
</feature>
<evidence type="ECO:0000313" key="6">
    <source>
        <dbReference type="Proteomes" id="UP000230750"/>
    </source>
</evidence>
<dbReference type="CDD" id="cd09274">
    <property type="entry name" value="RNase_HI_RT_Ty3"/>
    <property type="match status" value="1"/>
</dbReference>
<dbReference type="AlphaFoldDB" id="A0A2G8LMB1"/>
<comment type="caution">
    <text evidence="5">The sequence shown here is derived from an EMBL/GenBank/DDBJ whole genome shotgun (WGS) entry which is preliminary data.</text>
</comment>
<dbReference type="InterPro" id="IPR001878">
    <property type="entry name" value="Znf_CCHC"/>
</dbReference>
<evidence type="ECO:0008006" key="7">
    <source>
        <dbReference type="Google" id="ProtNLM"/>
    </source>
</evidence>
<name>A0A2G8LMB1_STIJA</name>
<dbReference type="PANTHER" id="PTHR37984">
    <property type="entry name" value="PROTEIN CBG26694"/>
    <property type="match status" value="1"/>
</dbReference>
<evidence type="ECO:0000313" key="5">
    <source>
        <dbReference type="EMBL" id="PIK61397.1"/>
    </source>
</evidence>
<dbReference type="Proteomes" id="UP000230750">
    <property type="component" value="Unassembled WGS sequence"/>
</dbReference>
<dbReference type="Pfam" id="PF17919">
    <property type="entry name" value="RT_RNaseH_2"/>
    <property type="match status" value="1"/>
</dbReference>
<reference evidence="5 6" key="1">
    <citation type="journal article" date="2017" name="PLoS Biol.">
        <title>The sea cucumber genome provides insights into morphological evolution and visceral regeneration.</title>
        <authorList>
            <person name="Zhang X."/>
            <person name="Sun L."/>
            <person name="Yuan J."/>
            <person name="Sun Y."/>
            <person name="Gao Y."/>
            <person name="Zhang L."/>
            <person name="Li S."/>
            <person name="Dai H."/>
            <person name="Hamel J.F."/>
            <person name="Liu C."/>
            <person name="Yu Y."/>
            <person name="Liu S."/>
            <person name="Lin W."/>
            <person name="Guo K."/>
            <person name="Jin S."/>
            <person name="Xu P."/>
            <person name="Storey K.B."/>
            <person name="Huan P."/>
            <person name="Zhang T."/>
            <person name="Zhou Y."/>
            <person name="Zhang J."/>
            <person name="Lin C."/>
            <person name="Li X."/>
            <person name="Xing L."/>
            <person name="Huo D."/>
            <person name="Sun M."/>
            <person name="Wang L."/>
            <person name="Mercier A."/>
            <person name="Li F."/>
            <person name="Yang H."/>
            <person name="Xiang J."/>
        </authorList>
    </citation>
    <scope>NUCLEOTIDE SEQUENCE [LARGE SCALE GENOMIC DNA]</scope>
    <source>
        <strain evidence="5">Shaxun</strain>
        <tissue evidence="5">Muscle</tissue>
    </source>
</reference>
<accession>A0A2G8LMB1</accession>
<dbReference type="GO" id="GO:0008270">
    <property type="term" value="F:zinc ion binding"/>
    <property type="evidence" value="ECO:0007669"/>
    <property type="project" value="UniProtKB-KW"/>
</dbReference>
<protein>
    <recommendedName>
        <fullName evidence="7">Reverse transcriptase domain-containing protein</fullName>
    </recommendedName>
</protein>
<evidence type="ECO:0000256" key="2">
    <source>
        <dbReference type="SAM" id="MobiDB-lite"/>
    </source>
</evidence>
<keyword evidence="1" id="KW-0479">Metal-binding</keyword>
<dbReference type="InterPro" id="IPR050951">
    <property type="entry name" value="Retrovirus_Pol_polyprotein"/>
</dbReference>
<dbReference type="CDD" id="cd05481">
    <property type="entry name" value="retropepsin_like_LTR_1"/>
    <property type="match status" value="1"/>
</dbReference>
<dbReference type="GO" id="GO:0003676">
    <property type="term" value="F:nucleic acid binding"/>
    <property type="evidence" value="ECO:0007669"/>
    <property type="project" value="InterPro"/>
</dbReference>
<dbReference type="PANTHER" id="PTHR37984:SF8">
    <property type="entry name" value="CCHC-TYPE DOMAIN-CONTAINING PROTEIN"/>
    <property type="match status" value="1"/>
</dbReference>
<dbReference type="OrthoDB" id="775972at2759"/>
<dbReference type="InterPro" id="IPR000477">
    <property type="entry name" value="RT_dom"/>
</dbReference>
<dbReference type="Pfam" id="PF00078">
    <property type="entry name" value="RVT_1"/>
    <property type="match status" value="1"/>
</dbReference>
<dbReference type="FunFam" id="3.30.70.270:FF:000026">
    <property type="entry name" value="Transposon Ty3-G Gag-Pol polyprotein"/>
    <property type="match status" value="1"/>
</dbReference>
<dbReference type="InterPro" id="IPR043128">
    <property type="entry name" value="Rev_trsase/Diguanyl_cyclase"/>
</dbReference>
<dbReference type="PROSITE" id="PS50878">
    <property type="entry name" value="RT_POL"/>
    <property type="match status" value="1"/>
</dbReference>
<evidence type="ECO:0000259" key="4">
    <source>
        <dbReference type="PROSITE" id="PS50878"/>
    </source>
</evidence>
<dbReference type="PROSITE" id="PS50158">
    <property type="entry name" value="ZF_CCHC"/>
    <property type="match status" value="1"/>
</dbReference>
<evidence type="ECO:0000256" key="1">
    <source>
        <dbReference type="PROSITE-ProRule" id="PRU00047"/>
    </source>
</evidence>
<dbReference type="Pfam" id="PF17921">
    <property type="entry name" value="Integrase_H2C2"/>
    <property type="match status" value="1"/>
</dbReference>
<sequence>MQGLKPPGGLSVEGNLSESWRKWKQKFQLYMTASGMDTQTPAVQYSTLLHVIGDDGLDVYNSFQFRETEKSNDLKTILQKFEEHFTPKRNVTYERHMFNSRFQLTGESFEQFLTDLRNKAKTCEFGSLYDDMIRDRIVVGIIDISVRERLLRNSDLTLQTAINICKASEVSKVQMTSLYSKDSNVGLTVDALRSKPFVNKPSLMRPRPQNQNYNECGKCGYEHHTNKCPAEGQICHKCSKPNHFARKCRTRENKTNRTGSQFNKKSQDQVNTVEENNASSESEVDYIFVDTVTTRDNETEWHVMLDIEGEIIEFKIDTGARCNILPVTAHKMLLETKQKSKVKLVSYFGKRVKPLGKSTLLCEHKDKFYDVEFQVVRENVRPLLGLQTSVRLGLIKRVDAVNTSSNIQEEYADVFKGLGCLPGKHHIQIKVDSKPVVHAPRRVPIAIRERVRDELSQMEKLGVIVKEERPSEWVNSMVTVVKPGCDRIRICLDPKDLNDVIEREYYPMKTIDEVISQLPNAKVFSTLDANCGFWQLALDDESSRLCTFNSPFGRYRYTRLPFGIKSAPEIFQRVMSQMFEGLDGVEVIMDDILVWGVNREQHDLRLKTVLDRVRERNLKLNQAKCKFNVKEVTYIGHKLTENGLKPDPIKVDAVVNMEKPTNKTELKQFLGMINYLAKFVKNLSECTALLRKLLEKEIQWHWSHDQDKSFNELKRLVTEAPVLHYYDVNKPVIISVDSSSRGVGAILLQDNHPIAFASKAFTESQQRYAQIEKELAAIVFGCQKFHQYVFGREFDVETDHKPLEPILKKPLAQAPPRLQRMLLKLQKYAMNVKYKKGSELFVADALSRNFQDHTENDIDDSIEISVCMVDMLPMSDERVKEFQDKTKADPLMQMLKNVILQGWPECRDNLDRELLPYWNFRSELFVEDDLIFKSHKLVVPRCLRKFMVNKAHEGHQGIEKSKRLARDLMFWPGMAGHITDAVKTCETCNMFNNQNCKEPMINHELPSRPWERVGTDLFTVDSENYLIIVDYYSNYFEVNKLLYLVIKAMPLSVCASSNLVGMAFPQS</sequence>
<evidence type="ECO:0000259" key="3">
    <source>
        <dbReference type="PROSITE" id="PS50158"/>
    </source>
</evidence>
<feature type="domain" description="Reverse transcriptase" evidence="4">
    <location>
        <begin position="461"/>
        <end position="639"/>
    </location>
</feature>
<gene>
    <name evidence="5" type="ORF">BSL78_01696</name>
</gene>
<dbReference type="SUPFAM" id="SSF56672">
    <property type="entry name" value="DNA/RNA polymerases"/>
    <property type="match status" value="1"/>
</dbReference>
<dbReference type="InterPro" id="IPR041577">
    <property type="entry name" value="RT_RNaseH_2"/>
</dbReference>
<keyword evidence="6" id="KW-1185">Reference proteome</keyword>
<organism evidence="5 6">
    <name type="scientific">Stichopus japonicus</name>
    <name type="common">Sea cucumber</name>
    <dbReference type="NCBI Taxonomy" id="307972"/>
    <lineage>
        <taxon>Eukaryota</taxon>
        <taxon>Metazoa</taxon>
        <taxon>Echinodermata</taxon>
        <taxon>Eleutherozoa</taxon>
        <taxon>Echinozoa</taxon>
        <taxon>Holothuroidea</taxon>
        <taxon>Aspidochirotacea</taxon>
        <taxon>Aspidochirotida</taxon>
        <taxon>Stichopodidae</taxon>
        <taxon>Apostichopus</taxon>
    </lineage>
</organism>
<dbReference type="InterPro" id="IPR043502">
    <property type="entry name" value="DNA/RNA_pol_sf"/>
</dbReference>
<keyword evidence="1" id="KW-0862">Zinc</keyword>